<dbReference type="EMBL" id="CM023485">
    <property type="protein sequence ID" value="KAH6929857.1"/>
    <property type="molecule type" value="Genomic_DNA"/>
</dbReference>
<protein>
    <submittedName>
        <fullName evidence="1">Uncharacterized protein</fullName>
    </submittedName>
</protein>
<evidence type="ECO:0000313" key="2">
    <source>
        <dbReference type="Proteomes" id="UP000821845"/>
    </source>
</evidence>
<dbReference type="Proteomes" id="UP000821845">
    <property type="component" value="Chromosome 5"/>
</dbReference>
<keyword evidence="2" id="KW-1185">Reference proteome</keyword>
<organism evidence="1 2">
    <name type="scientific">Hyalomma asiaticum</name>
    <name type="common">Tick</name>
    <dbReference type="NCBI Taxonomy" id="266040"/>
    <lineage>
        <taxon>Eukaryota</taxon>
        <taxon>Metazoa</taxon>
        <taxon>Ecdysozoa</taxon>
        <taxon>Arthropoda</taxon>
        <taxon>Chelicerata</taxon>
        <taxon>Arachnida</taxon>
        <taxon>Acari</taxon>
        <taxon>Parasitiformes</taxon>
        <taxon>Ixodida</taxon>
        <taxon>Ixodoidea</taxon>
        <taxon>Ixodidae</taxon>
        <taxon>Hyalomminae</taxon>
        <taxon>Hyalomma</taxon>
    </lineage>
</organism>
<name>A0ACB7S9M8_HYAAI</name>
<comment type="caution">
    <text evidence="1">The sequence shown here is derived from an EMBL/GenBank/DDBJ whole genome shotgun (WGS) entry which is preliminary data.</text>
</comment>
<accession>A0ACB7S9M8</accession>
<sequence length="701" mass="77348">MGTRSKGEAAMTAQGETTSKIWTSAVPTSIVLLLFLSGGGSAGELGPFIRNYELLSYPSNDSVRRAKRAAEHWSKVERVRFKALGREFRLVLHPDLSSFSEDFVITTPKGEVDDDLSHIFSGHIEGDSGSRVIGSIIGGVFHGRISTGSGRVFYAEPAWMYSALQGKGHTVFYSAEDVRLPEQLGRRNGCGFDQLLEYMRGQNGAAIGARGGSQHEWLQKRADRGRRTFQNGGKRRVRRSPDYVDPPPGSRVKPRARSGKGRRRSSRQDLTRRVCHMQIVVDHMLYEFFAKGTDDKTARERITSMVGTHMASTNIIYSTTDFRGVVGMRFVIQDLRINDTSACDGAEAARNPFCRSDLDANLMLQLFALEERNDFCLSYAWTNRDLGEGTLGLAYLAYASEKFGGACEKFRSVNTRDGIRLMALNTGVITLYLHGGPVALAVSEVTVAHEIGHSFGALHDETPECTPGGASGNYIMFARATTGLQPFNRRFSPCSIRSISAVLHAILNGLYDKENCLLSHQDSFCGNNVREENEQCDCGYHEKDCRDLCCFASKNSERGRGCTLRPNAQCSPSAGSCCSTDCRYVSASHRCSAENECNYASFCRYPSLNLEFPLHARRTQCPEPRHKPNLSECNHGTQVCQSGRCEGSICQKYGYDDCQRSNTGSPLSPSDMCLVDCKRAGQSVTRSRWAPYKAGPSISTT</sequence>
<proteinExistence type="predicted"/>
<gene>
    <name evidence="1" type="ORF">HPB50_006420</name>
</gene>
<reference evidence="1" key="1">
    <citation type="submission" date="2020-05" db="EMBL/GenBank/DDBJ databases">
        <title>Large-scale comparative analyses of tick genomes elucidate their genetic diversity and vector capacities.</title>
        <authorList>
            <person name="Jia N."/>
            <person name="Wang J."/>
            <person name="Shi W."/>
            <person name="Du L."/>
            <person name="Sun Y."/>
            <person name="Zhan W."/>
            <person name="Jiang J."/>
            <person name="Wang Q."/>
            <person name="Zhang B."/>
            <person name="Ji P."/>
            <person name="Sakyi L.B."/>
            <person name="Cui X."/>
            <person name="Yuan T."/>
            <person name="Jiang B."/>
            <person name="Yang W."/>
            <person name="Lam T.T.-Y."/>
            <person name="Chang Q."/>
            <person name="Ding S."/>
            <person name="Wang X."/>
            <person name="Zhu J."/>
            <person name="Ruan X."/>
            <person name="Zhao L."/>
            <person name="Wei J."/>
            <person name="Que T."/>
            <person name="Du C."/>
            <person name="Cheng J."/>
            <person name="Dai P."/>
            <person name="Han X."/>
            <person name="Huang E."/>
            <person name="Gao Y."/>
            <person name="Liu J."/>
            <person name="Shao H."/>
            <person name="Ye R."/>
            <person name="Li L."/>
            <person name="Wei W."/>
            <person name="Wang X."/>
            <person name="Wang C."/>
            <person name="Yang T."/>
            <person name="Huo Q."/>
            <person name="Li W."/>
            <person name="Guo W."/>
            <person name="Chen H."/>
            <person name="Zhou L."/>
            <person name="Ni X."/>
            <person name="Tian J."/>
            <person name="Zhou Y."/>
            <person name="Sheng Y."/>
            <person name="Liu T."/>
            <person name="Pan Y."/>
            <person name="Xia L."/>
            <person name="Li J."/>
            <person name="Zhao F."/>
            <person name="Cao W."/>
        </authorList>
    </citation>
    <scope>NUCLEOTIDE SEQUENCE</scope>
    <source>
        <strain evidence="1">Hyas-2018</strain>
    </source>
</reference>
<evidence type="ECO:0000313" key="1">
    <source>
        <dbReference type="EMBL" id="KAH6929857.1"/>
    </source>
</evidence>